<evidence type="ECO:0000256" key="8">
    <source>
        <dbReference type="ARBA" id="ARBA00023242"/>
    </source>
</evidence>
<dbReference type="GO" id="GO:0017056">
    <property type="term" value="F:structural constituent of nuclear pore"/>
    <property type="evidence" value="ECO:0007669"/>
    <property type="project" value="InterPro"/>
</dbReference>
<feature type="domain" description="Nucleoporin NSP1-like C-terminal" evidence="9">
    <location>
        <begin position="160"/>
        <end position="218"/>
    </location>
</feature>
<dbReference type="OrthoDB" id="344345at2759"/>
<dbReference type="CTD" id="54830"/>
<keyword evidence="8" id="KW-0539">Nucleus</keyword>
<evidence type="ECO:0000256" key="6">
    <source>
        <dbReference type="ARBA" id="ARBA00023010"/>
    </source>
</evidence>
<dbReference type="Pfam" id="PF05064">
    <property type="entry name" value="Nsp1_C"/>
    <property type="match status" value="1"/>
</dbReference>
<dbReference type="GO" id="GO:0044613">
    <property type="term" value="C:nuclear pore central transport channel"/>
    <property type="evidence" value="ECO:0007669"/>
    <property type="project" value="TreeGrafter"/>
</dbReference>
<dbReference type="Gene3D" id="1.20.5.170">
    <property type="match status" value="1"/>
</dbReference>
<keyword evidence="3" id="KW-0813">Transport</keyword>
<dbReference type="RefSeq" id="XP_019517042.1">
    <property type="nucleotide sequence ID" value="XM_019661497.1"/>
</dbReference>
<dbReference type="PANTHER" id="PTHR12084:SF0">
    <property type="entry name" value="NUCLEAR PORE GLYCOPROTEIN P62"/>
    <property type="match status" value="1"/>
</dbReference>
<evidence type="ECO:0000256" key="2">
    <source>
        <dbReference type="ARBA" id="ARBA00005911"/>
    </source>
</evidence>
<keyword evidence="4" id="KW-0509">mRNA transport</keyword>
<dbReference type="InterPro" id="IPR007758">
    <property type="entry name" value="Nucleoporin_NSP1_C"/>
</dbReference>
<accession>A0A8B7SUI0</accession>
<evidence type="ECO:0000313" key="11">
    <source>
        <dbReference type="RefSeq" id="XP_019517042.1"/>
    </source>
</evidence>
<keyword evidence="7" id="KW-0906">Nuclear pore complex</keyword>
<evidence type="ECO:0000256" key="5">
    <source>
        <dbReference type="ARBA" id="ARBA00022927"/>
    </source>
</evidence>
<dbReference type="InterPro" id="IPR026010">
    <property type="entry name" value="NSP1/NUP62"/>
</dbReference>
<sequence length="271" mass="29010">MHLDNINSPCFAGTTLGAPGEVPHVQPRGTGLTPASAVATTTSSSTMSFTSRTNVSTSTAAAGPSFGAITTLNGMHHGTTSGFGFRYSGVNAVASTTPIYFPAQISTITTITVTTTFAGRTSATHGLSFDLQSLISSGINNTVSVSAIKTPVMTCGQKDSMITILRGKMEKTKLHQKRLEQELAFVLSQQLELEDLLTNLEVAVKELSRSVDPQHGDEEFEKTMLENKLLFSYKLAENIDAQMKGMAQDLKDITEHLNMFGRPADTTEPVC</sequence>
<evidence type="ECO:0000313" key="10">
    <source>
        <dbReference type="Proteomes" id="UP000694851"/>
    </source>
</evidence>
<dbReference type="PANTHER" id="PTHR12084">
    <property type="entry name" value="NUCLEAR PORE GLYCOPROTEIN P62-RELATED"/>
    <property type="match status" value="1"/>
</dbReference>
<keyword evidence="10" id="KW-1185">Reference proteome</keyword>
<evidence type="ECO:0000256" key="3">
    <source>
        <dbReference type="ARBA" id="ARBA00022448"/>
    </source>
</evidence>
<dbReference type="Proteomes" id="UP000694851">
    <property type="component" value="Unplaced"/>
</dbReference>
<dbReference type="GO" id="GO:0006405">
    <property type="term" value="P:RNA export from nucleus"/>
    <property type="evidence" value="ECO:0007669"/>
    <property type="project" value="TreeGrafter"/>
</dbReference>
<reference evidence="11" key="1">
    <citation type="submission" date="2025-08" db="UniProtKB">
        <authorList>
            <consortium name="RefSeq"/>
        </authorList>
    </citation>
    <scope>IDENTIFICATION</scope>
    <source>
        <tissue evidence="11">Muscle</tissue>
    </source>
</reference>
<dbReference type="GO" id="GO:0005543">
    <property type="term" value="F:phospholipid binding"/>
    <property type="evidence" value="ECO:0007669"/>
    <property type="project" value="TreeGrafter"/>
</dbReference>
<evidence type="ECO:0000256" key="4">
    <source>
        <dbReference type="ARBA" id="ARBA00022816"/>
    </source>
</evidence>
<keyword evidence="5" id="KW-0653">Protein transport</keyword>
<keyword evidence="6" id="KW-0811">Translocation</keyword>
<gene>
    <name evidence="11" type="primary">NUP62CL</name>
</gene>
<evidence type="ECO:0000259" key="9">
    <source>
        <dbReference type="Pfam" id="PF05064"/>
    </source>
</evidence>
<dbReference type="GO" id="GO:0051028">
    <property type="term" value="P:mRNA transport"/>
    <property type="evidence" value="ECO:0007669"/>
    <property type="project" value="UniProtKB-KW"/>
</dbReference>
<evidence type="ECO:0000256" key="1">
    <source>
        <dbReference type="ARBA" id="ARBA00004567"/>
    </source>
</evidence>
<comment type="similarity">
    <text evidence="2">Belongs to the nucleoporin NSP1/NUP62 family.</text>
</comment>
<protein>
    <submittedName>
        <fullName evidence="11">Nucleoporin-62 C-terminal-like protein</fullName>
    </submittedName>
</protein>
<proteinExistence type="inferred from homology"/>
<dbReference type="GeneID" id="109392835"/>
<dbReference type="KEGG" id="hai:109392835"/>
<comment type="subcellular location">
    <subcellularLocation>
        <location evidence="1">Nucleus</location>
        <location evidence="1">Nuclear pore complex</location>
    </subcellularLocation>
</comment>
<evidence type="ECO:0000256" key="7">
    <source>
        <dbReference type="ARBA" id="ARBA00023132"/>
    </source>
</evidence>
<dbReference type="AlphaFoldDB" id="A0A8B7SUI0"/>
<dbReference type="GO" id="GO:0006606">
    <property type="term" value="P:protein import into nucleus"/>
    <property type="evidence" value="ECO:0007669"/>
    <property type="project" value="TreeGrafter"/>
</dbReference>
<organism evidence="10 11">
    <name type="scientific">Hipposideros armiger</name>
    <name type="common">Great Himalayan leaf-nosed bat</name>
    <dbReference type="NCBI Taxonomy" id="186990"/>
    <lineage>
        <taxon>Eukaryota</taxon>
        <taxon>Metazoa</taxon>
        <taxon>Chordata</taxon>
        <taxon>Craniata</taxon>
        <taxon>Vertebrata</taxon>
        <taxon>Euteleostomi</taxon>
        <taxon>Mammalia</taxon>
        <taxon>Eutheria</taxon>
        <taxon>Laurasiatheria</taxon>
        <taxon>Chiroptera</taxon>
        <taxon>Yinpterochiroptera</taxon>
        <taxon>Rhinolophoidea</taxon>
        <taxon>Hipposideridae</taxon>
        <taxon>Hipposideros</taxon>
    </lineage>
</organism>
<name>A0A8B7SUI0_HIPAR</name>